<organism evidence="4 5">
    <name type="scientific">Microbacterium ginsengisoli</name>
    <dbReference type="NCBI Taxonomy" id="400772"/>
    <lineage>
        <taxon>Bacteria</taxon>
        <taxon>Bacillati</taxon>
        <taxon>Actinomycetota</taxon>
        <taxon>Actinomycetes</taxon>
        <taxon>Micrococcales</taxon>
        <taxon>Microbacteriaceae</taxon>
        <taxon>Microbacterium</taxon>
    </lineage>
</organism>
<dbReference type="STRING" id="400772.RR49_01832"/>
<dbReference type="PROSITE" id="PS00455">
    <property type="entry name" value="AMP_BINDING"/>
    <property type="match status" value="1"/>
</dbReference>
<accession>A0A0F0LXP8</accession>
<evidence type="ECO:0000313" key="5">
    <source>
        <dbReference type="Proteomes" id="UP000033451"/>
    </source>
</evidence>
<protein>
    <submittedName>
        <fullName evidence="4">2-succinylbenzoate--CoA ligase</fullName>
        <ecNumber evidence="4">6.2.1.26</ecNumber>
    </submittedName>
</protein>
<dbReference type="Pfam" id="PF13193">
    <property type="entry name" value="AMP-binding_C"/>
    <property type="match status" value="1"/>
</dbReference>
<dbReference type="InterPro" id="IPR020845">
    <property type="entry name" value="AMP-binding_CS"/>
</dbReference>
<gene>
    <name evidence="4" type="primary">menE</name>
    <name evidence="4" type="ORF">RR49_01832</name>
</gene>
<proteinExistence type="predicted"/>
<dbReference type="Gene3D" id="3.40.50.12780">
    <property type="entry name" value="N-terminal domain of ligase-like"/>
    <property type="match status" value="1"/>
</dbReference>
<dbReference type="PATRIC" id="fig|400772.4.peg.1852"/>
<evidence type="ECO:0000313" key="4">
    <source>
        <dbReference type="EMBL" id="KJL36156.1"/>
    </source>
</evidence>
<feature type="domain" description="AMP-dependent synthetase/ligase" evidence="2">
    <location>
        <begin position="61"/>
        <end position="225"/>
    </location>
</feature>
<dbReference type="PANTHER" id="PTHR43767:SF1">
    <property type="entry name" value="NONRIBOSOMAL PEPTIDE SYNTHASE PES1 (EUROFUNG)-RELATED"/>
    <property type="match status" value="1"/>
</dbReference>
<dbReference type="InterPro" id="IPR050237">
    <property type="entry name" value="ATP-dep_AMP-bd_enzyme"/>
</dbReference>
<dbReference type="InterPro" id="IPR042099">
    <property type="entry name" value="ANL_N_sf"/>
</dbReference>
<dbReference type="InterPro" id="IPR045851">
    <property type="entry name" value="AMP-bd_C_sf"/>
</dbReference>
<evidence type="ECO:0000256" key="1">
    <source>
        <dbReference type="SAM" id="MobiDB-lite"/>
    </source>
</evidence>
<dbReference type="SUPFAM" id="SSF56801">
    <property type="entry name" value="Acetyl-CoA synthetase-like"/>
    <property type="match status" value="1"/>
</dbReference>
<dbReference type="AlphaFoldDB" id="A0A0F0LXP8"/>
<sequence>MTDVAALTRALRAALDGSGPALRLGGEPVAAAAARPQENAREQDVAREGSLSSRDDLLPGAAAVITTSGSTGHPKSVVLSADALLASARATVGLLGAGRWLLALTPTYVAGLQVLVRSVVSGTEPVVLPSIAHGGRFAASDVIEATDALGPGPRYTALVPTQLSDLLDADAAAARALASFDAVLIGGQALAPALAERAAAAGVRIVRTYGSSETAGGCVYDGAPLDGVRLRVEAGEVQVAGPTLADGYLGDPALTAAVFPVDAYGVRWYRTGDAGSVDDGMLRITGRIDNVIVSGGVNVSLDRVERAVRTVPALVAAVVVGVPDARWGEASAIVVAGDVDRAAALAAARARVEAEVGGVARPAHLVTVDEMPLLASGKPDRRALAAHARAALSAGT</sequence>
<feature type="compositionally biased region" description="Basic and acidic residues" evidence="1">
    <location>
        <begin position="38"/>
        <end position="54"/>
    </location>
</feature>
<dbReference type="InterPro" id="IPR000873">
    <property type="entry name" value="AMP-dep_synth/lig_dom"/>
</dbReference>
<dbReference type="GO" id="GO:0008756">
    <property type="term" value="F:o-succinylbenzoate-CoA ligase activity"/>
    <property type="evidence" value="ECO:0007669"/>
    <property type="project" value="UniProtKB-EC"/>
</dbReference>
<evidence type="ECO:0000259" key="3">
    <source>
        <dbReference type="Pfam" id="PF13193"/>
    </source>
</evidence>
<dbReference type="Pfam" id="PF00501">
    <property type="entry name" value="AMP-binding"/>
    <property type="match status" value="1"/>
</dbReference>
<dbReference type="InterPro" id="IPR025110">
    <property type="entry name" value="AMP-bd_C"/>
</dbReference>
<dbReference type="RefSeq" id="WP_045247756.1">
    <property type="nucleotide sequence ID" value="NZ_JYIY01000075.1"/>
</dbReference>
<keyword evidence="4" id="KW-0436">Ligase</keyword>
<dbReference type="EC" id="6.2.1.26" evidence="4"/>
<evidence type="ECO:0000259" key="2">
    <source>
        <dbReference type="Pfam" id="PF00501"/>
    </source>
</evidence>
<feature type="region of interest" description="Disordered" evidence="1">
    <location>
        <begin position="29"/>
        <end position="54"/>
    </location>
</feature>
<keyword evidence="5" id="KW-1185">Reference proteome</keyword>
<dbReference type="PANTHER" id="PTHR43767">
    <property type="entry name" value="LONG-CHAIN-FATTY-ACID--COA LIGASE"/>
    <property type="match status" value="1"/>
</dbReference>
<dbReference type="Proteomes" id="UP000033451">
    <property type="component" value="Unassembled WGS sequence"/>
</dbReference>
<dbReference type="Gene3D" id="3.30.300.30">
    <property type="match status" value="1"/>
</dbReference>
<feature type="domain" description="AMP-binding enzyme C-terminal" evidence="3">
    <location>
        <begin position="304"/>
        <end position="378"/>
    </location>
</feature>
<name>A0A0F0LXP8_9MICO</name>
<dbReference type="EMBL" id="JYIY01000075">
    <property type="protein sequence ID" value="KJL36156.1"/>
    <property type="molecule type" value="Genomic_DNA"/>
</dbReference>
<comment type="caution">
    <text evidence="4">The sequence shown here is derived from an EMBL/GenBank/DDBJ whole genome shotgun (WGS) entry which is preliminary data.</text>
</comment>
<dbReference type="OrthoDB" id="9803968at2"/>
<reference evidence="4 5" key="1">
    <citation type="submission" date="2015-02" db="EMBL/GenBank/DDBJ databases">
        <title>Draft genome sequences of ten Microbacterium spp. with emphasis on heavy metal contaminated environments.</title>
        <authorList>
            <person name="Corretto E."/>
        </authorList>
    </citation>
    <scope>NUCLEOTIDE SEQUENCE [LARGE SCALE GENOMIC DNA]</scope>
    <source>
        <strain evidence="4 5">DSM 18659</strain>
    </source>
</reference>